<dbReference type="EnsemblMetazoa" id="OVOC3743.1">
    <property type="protein sequence ID" value="OVOC3743.1"/>
    <property type="gene ID" value="WBGene00240552"/>
</dbReference>
<evidence type="ECO:0000313" key="2">
    <source>
        <dbReference type="Proteomes" id="UP000024404"/>
    </source>
</evidence>
<evidence type="ECO:0000313" key="1">
    <source>
        <dbReference type="EnsemblMetazoa" id="OVOC3743.1"/>
    </source>
</evidence>
<dbReference type="EMBL" id="CMVM020000121">
    <property type="status" value="NOT_ANNOTATED_CDS"/>
    <property type="molecule type" value="Genomic_DNA"/>
</dbReference>
<dbReference type="AlphaFoldDB" id="A0A8R1TSY6"/>
<reference evidence="2" key="1">
    <citation type="submission" date="2013-10" db="EMBL/GenBank/DDBJ databases">
        <title>Genome sequencing of Onchocerca volvulus.</title>
        <authorList>
            <person name="Cotton J."/>
            <person name="Tsai J."/>
            <person name="Stanley E."/>
            <person name="Tracey A."/>
            <person name="Holroyd N."/>
            <person name="Lustigman S."/>
            <person name="Berriman M."/>
        </authorList>
    </citation>
    <scope>NUCLEOTIDE SEQUENCE</scope>
</reference>
<accession>A0A8R1TSY6</accession>
<proteinExistence type="predicted"/>
<protein>
    <submittedName>
        <fullName evidence="1">Uncharacterized protein</fullName>
    </submittedName>
</protein>
<keyword evidence="2" id="KW-1185">Reference proteome</keyword>
<dbReference type="Proteomes" id="UP000024404">
    <property type="component" value="Unassembled WGS sequence"/>
</dbReference>
<reference evidence="1" key="2">
    <citation type="submission" date="2022-06" db="UniProtKB">
        <authorList>
            <consortium name="EnsemblMetazoa"/>
        </authorList>
    </citation>
    <scope>IDENTIFICATION</scope>
</reference>
<sequence length="43" mass="5118">MAETTKSKDMVDLESIIRNWAKQIFEVTKTREEAKINRKHLEV</sequence>
<organism evidence="1 2">
    <name type="scientific">Onchocerca volvulus</name>
    <dbReference type="NCBI Taxonomy" id="6282"/>
    <lineage>
        <taxon>Eukaryota</taxon>
        <taxon>Metazoa</taxon>
        <taxon>Ecdysozoa</taxon>
        <taxon>Nematoda</taxon>
        <taxon>Chromadorea</taxon>
        <taxon>Rhabditida</taxon>
        <taxon>Spirurina</taxon>
        <taxon>Spiruromorpha</taxon>
        <taxon>Filarioidea</taxon>
        <taxon>Onchocercidae</taxon>
        <taxon>Onchocerca</taxon>
    </lineage>
</organism>
<name>A0A8R1TSY6_ONCVO</name>